<keyword evidence="1" id="KW-0406">Ion transport</keyword>
<dbReference type="PANTHER" id="PTHR45638:SF11">
    <property type="entry name" value="CYCLIC NUCLEOTIDE-GATED CATION CHANNEL SUBUNIT A"/>
    <property type="match status" value="1"/>
</dbReference>
<evidence type="ECO:0000256" key="2">
    <source>
        <dbReference type="SAM" id="Phobius"/>
    </source>
</evidence>
<dbReference type="GO" id="GO:0044877">
    <property type="term" value="F:protein-containing complex binding"/>
    <property type="evidence" value="ECO:0007669"/>
    <property type="project" value="TreeGrafter"/>
</dbReference>
<keyword evidence="1" id="KW-0813">Transport</keyword>
<feature type="domain" description="Cyclic nucleotide-binding" evidence="3">
    <location>
        <begin position="1904"/>
        <end position="2019"/>
    </location>
</feature>
<dbReference type="InterPro" id="IPR018490">
    <property type="entry name" value="cNMP-bd_dom_sf"/>
</dbReference>
<evidence type="ECO:0000313" key="4">
    <source>
        <dbReference type="EMBL" id="CAF4902973.1"/>
    </source>
</evidence>
<feature type="transmembrane region" description="Helical" evidence="2">
    <location>
        <begin position="1208"/>
        <end position="1227"/>
    </location>
</feature>
<proteinExistence type="predicted"/>
<dbReference type="SMART" id="SM00100">
    <property type="entry name" value="cNMP"/>
    <property type="match status" value="3"/>
</dbReference>
<feature type="domain" description="Cyclic nucleotide-binding" evidence="3">
    <location>
        <begin position="361"/>
        <end position="480"/>
    </location>
</feature>
<feature type="transmembrane region" description="Helical" evidence="2">
    <location>
        <begin position="1804"/>
        <end position="1826"/>
    </location>
</feature>
<feature type="domain" description="Cyclic nucleotide-binding" evidence="3">
    <location>
        <begin position="1401"/>
        <end position="1499"/>
    </location>
</feature>
<accession>A0A821VAZ5</accession>
<dbReference type="CDD" id="cd00038">
    <property type="entry name" value="CAP_ED"/>
    <property type="match status" value="3"/>
</dbReference>
<dbReference type="GO" id="GO:0005221">
    <property type="term" value="F:intracellularly cyclic nucleotide-activated monoatomic cation channel activity"/>
    <property type="evidence" value="ECO:0007669"/>
    <property type="project" value="InterPro"/>
</dbReference>
<feature type="transmembrane region" description="Helical" evidence="2">
    <location>
        <begin position="1689"/>
        <end position="1709"/>
    </location>
</feature>
<dbReference type="Gene3D" id="2.60.120.10">
    <property type="entry name" value="Jelly Rolls"/>
    <property type="match status" value="4"/>
</dbReference>
<dbReference type="Gene3D" id="1.10.287.630">
    <property type="entry name" value="Helix hairpin bin"/>
    <property type="match status" value="1"/>
</dbReference>
<dbReference type="InterPro" id="IPR000595">
    <property type="entry name" value="cNMP-bd_dom"/>
</dbReference>
<feature type="transmembrane region" description="Helical" evidence="2">
    <location>
        <begin position="256"/>
        <end position="278"/>
    </location>
</feature>
<feature type="transmembrane region" description="Helical" evidence="2">
    <location>
        <begin position="1174"/>
        <end position="1196"/>
    </location>
</feature>
<feature type="transmembrane region" description="Helical" evidence="2">
    <location>
        <begin position="789"/>
        <end position="808"/>
    </location>
</feature>
<feature type="transmembrane region" description="Helical" evidence="2">
    <location>
        <begin position="1104"/>
        <end position="1128"/>
    </location>
</feature>
<dbReference type="Proteomes" id="UP000663880">
    <property type="component" value="Unassembled WGS sequence"/>
</dbReference>
<feature type="transmembrane region" description="Helical" evidence="2">
    <location>
        <begin position="580"/>
        <end position="599"/>
    </location>
</feature>
<reference evidence="4" key="1">
    <citation type="submission" date="2021-02" db="EMBL/GenBank/DDBJ databases">
        <authorList>
            <person name="Steward A R."/>
        </authorList>
    </citation>
    <scope>NUCLEOTIDE SEQUENCE</scope>
</reference>
<keyword evidence="1" id="KW-0407">Ion channel</keyword>
<feature type="transmembrane region" description="Helical" evidence="2">
    <location>
        <begin position="169"/>
        <end position="194"/>
    </location>
</feature>
<feature type="transmembrane region" description="Helical" evidence="2">
    <location>
        <begin position="109"/>
        <end position="131"/>
    </location>
</feature>
<organism evidence="4 5">
    <name type="scientific">Pieris macdunnoughi</name>
    <dbReference type="NCBI Taxonomy" id="345717"/>
    <lineage>
        <taxon>Eukaryota</taxon>
        <taxon>Metazoa</taxon>
        <taxon>Ecdysozoa</taxon>
        <taxon>Arthropoda</taxon>
        <taxon>Hexapoda</taxon>
        <taxon>Insecta</taxon>
        <taxon>Pterygota</taxon>
        <taxon>Neoptera</taxon>
        <taxon>Endopterygota</taxon>
        <taxon>Lepidoptera</taxon>
        <taxon>Glossata</taxon>
        <taxon>Ditrysia</taxon>
        <taxon>Papilionoidea</taxon>
        <taxon>Pieridae</taxon>
        <taxon>Pierinae</taxon>
        <taxon>Pieris</taxon>
    </lineage>
</organism>
<feature type="transmembrane region" description="Helical" evidence="2">
    <location>
        <begin position="711"/>
        <end position="731"/>
    </location>
</feature>
<gene>
    <name evidence="4" type="ORF">PMACD_LOCUS11445</name>
</gene>
<keyword evidence="5" id="KW-1185">Reference proteome</keyword>
<dbReference type="SUPFAM" id="SSF51206">
    <property type="entry name" value="cAMP-binding domain-like"/>
    <property type="match status" value="4"/>
</dbReference>
<name>A0A821VAZ5_9NEOP</name>
<feature type="transmembrane region" description="Helical" evidence="2">
    <location>
        <begin position="38"/>
        <end position="57"/>
    </location>
</feature>
<feature type="transmembrane region" description="Helical" evidence="2">
    <location>
        <begin position="1562"/>
        <end position="1581"/>
    </location>
</feature>
<comment type="caution">
    <text evidence="4">The sequence shown here is derived from an EMBL/GenBank/DDBJ whole genome shotgun (WGS) entry which is preliminary data.</text>
</comment>
<dbReference type="PROSITE" id="PS50042">
    <property type="entry name" value="CNMP_BINDING_3"/>
    <property type="match status" value="3"/>
</dbReference>
<feature type="transmembrane region" description="Helical" evidence="2">
    <location>
        <begin position="1296"/>
        <end position="1323"/>
    </location>
</feature>
<dbReference type="PANTHER" id="PTHR45638">
    <property type="entry name" value="CYCLIC NUCLEOTIDE-GATED CATION CHANNEL SUBUNIT A"/>
    <property type="match status" value="1"/>
</dbReference>
<feature type="transmembrane region" description="Helical" evidence="2">
    <location>
        <begin position="611"/>
        <end position="635"/>
    </location>
</feature>
<dbReference type="Pfam" id="PF00027">
    <property type="entry name" value="cNMP_binding"/>
    <property type="match status" value="2"/>
</dbReference>
<dbReference type="InterPro" id="IPR050866">
    <property type="entry name" value="CNG_cation_channel"/>
</dbReference>
<keyword evidence="2" id="KW-0472">Membrane</keyword>
<dbReference type="OrthoDB" id="7474743at2759"/>
<evidence type="ECO:0000259" key="3">
    <source>
        <dbReference type="PROSITE" id="PS50042"/>
    </source>
</evidence>
<feature type="transmembrane region" description="Helical" evidence="2">
    <location>
        <begin position="1638"/>
        <end position="1659"/>
    </location>
</feature>
<dbReference type="InterPro" id="IPR014710">
    <property type="entry name" value="RmlC-like_jellyroll"/>
</dbReference>
<evidence type="ECO:0000256" key="1">
    <source>
        <dbReference type="ARBA" id="ARBA00023286"/>
    </source>
</evidence>
<feature type="transmembrane region" description="Helical" evidence="2">
    <location>
        <begin position="1071"/>
        <end position="1092"/>
    </location>
</feature>
<dbReference type="EMBL" id="CAJOBZ010000039">
    <property type="protein sequence ID" value="CAF4902973.1"/>
    <property type="molecule type" value="Genomic_DNA"/>
</dbReference>
<feature type="transmembrane region" description="Helical" evidence="2">
    <location>
        <begin position="656"/>
        <end position="677"/>
    </location>
</feature>
<evidence type="ECO:0000313" key="5">
    <source>
        <dbReference type="Proteomes" id="UP000663880"/>
    </source>
</evidence>
<keyword evidence="2" id="KW-0812">Transmembrane</keyword>
<feature type="transmembrane region" description="Helical" evidence="2">
    <location>
        <begin position="225"/>
        <end position="244"/>
    </location>
</feature>
<protein>
    <recommendedName>
        <fullName evidence="3">Cyclic nucleotide-binding domain-containing protein</fullName>
    </recommendedName>
</protein>
<feature type="transmembrane region" description="Helical" evidence="2">
    <location>
        <begin position="1593"/>
        <end position="1618"/>
    </location>
</feature>
<sequence>MTSVPTHYYEDDDDDLEGEQNIQWSNLLFLPFNPTFKAIVLVVVILKTILGPIQAAYPIVYCWDTMEYDTSLSLIKFAYLYLCDPIYSIDTLLHILHRQIRDEAVKREYLPKSGVLILLDVISLIPFFSLIQDVPCAPVEFRPNVYSFSEFVIIYRIAESFSLLSSHELWQIVIGYTLMFTISVNCITCFFILLTMVGNCPRCNEFLYDWRKFVYKKLNETDESYSTYIYGGSFIYSFFINNQLDETKPSTIKEYIFMDILMLLGYFLLTFVVIPKMVSESMLSLRRMGSYYPKVERIIDETRRRNISPKAHQDVKDFYSLMWKKRSGITSVPEVISELPRYLRLDIRQDLVWPVFHHSPTFRRTSDSYKRWLCEVIRMDYKLPGEKFFAGPNCYNHLYYLKSGKIQLISLDDGVTPLITLTSGTLLGDISFYLVPPKRKVIVQCVTYCEVLYITRADILNSLHKHPHDRRLILQLAKDRIKHARTLYTCKQHVRGLDRSEDEGIAWVKKRWSEISEAYRNCKILYDKEGFRCQLTAEETVYHCPKYIGQLVLSSDEQIQTKSSFVSTKFPWIFVPQSEFVLLWHRIVVGTVFMVLILYPPYLSTKNPPVWFGLFQFWTDVVYICDICVMLLTAIDGQENIGDDYTIIIFSRCKTIKFMLDVLSTIWIETFASVSGFHQLYNPLQFNRLIKIYVLFSKWDLKKDPLFDVNYKMALVVSSFAYITSYILYVFDRKNPKLNTAYFFGELFLKCNTTVPKLECDIELPNAFIIFLAWLLEFIFYEYLPGSLIDIYVIVIISYLVFLIVIYIKTNTVAMFYLRYRELVNYQYFVSSIKNHYRHYKIHPGLLIRLNQYLICHWKYFNGMDVLHPNLLKNEPYDIYWKLHGEVAEKLIKAAPAFAYAEPAFIKELAYKAKFLLLPKNCTISVFGVQTKTVTWLVQGYMTSEYHDLKGEVYKKEYRPGDFVTSCAVFLGKPSLRTLRTTTECEILYLKVIDFFHILKNYPNEHDHFEFCIERYMSKYDQMVQDYVKKYKDYRMKLLNQSSVTSLKRCSLWKIKLKKTRNIWFDPESRFIQTWMVFRVIVAVISIVSASLQGGVGACIRPPLIIIGHVCDCIGYADISIKLFLAFYNQKGLLITDPKERCKHYLSRGFLLDVVGCVPVKTILSANIGKNDAVLINTVSKFAHFYIIMGYFNYLADLPNRNITFYMILKMQIMTVLVILGTSNYFVSRCICFEWDDTGYILNMTRRDHCWLPNYLSLDEYPTMHQLKIVLAQSFNLAQSGLMRFNLGKFHIDREYLGVGITLCILGIMFWYVMCYSLTLLVLNFRGNTIFQHGVSQLRRFLQAERVDKKLIEKAITHFRYWWFRTKGMNMQSLMNERIGVVFRQELNYYFFKRTIEATDTLLHGGESLQRQLVSAAAQWFFLPGEIIVREMDLSPWIYIVHRGSILIKQNDEELAKLTKGSIFGQLDGTKPRPVRITAYADGYADLLQISIKDFQDVVEDETRDRMKHNPMTKHDFMPLKNTVPENPYNTLSFILRGRKTIKMPWMNTPIRAKAGTWYARWLYLCWFFCPFITVFIVLLAKAVPDEYELNIYWVLFILDLLHIAYLITEFYTFELLVLNNKCVERIQKWHMFKHWGYYLDILSLTIPILTHLTGQWNYRLARLLRLRLFYYYHHHFCKGFKSQIAPVLLKFAIVFLTIHGMTCGWIYVACQHEKFPLRVEKLPRYIKATIDYDEWVNPQDRKGGCPRLTKNFLIDGKLKFGLIVPKSWMDDYIVAITYILVIYSHTEIDLVVPLTLNETYYKIFLYFIIHPMEMWILSCAISAVFTKLRELYSYDYDVQSLILYLEHSGLCPVLLDSVKKYTKQLWQRQRGNWLPELAHQAPQCLREDLLSALYMHHLEAPPLFRDLPEYLRRQLVTKLQRVVIFPGKFIVKEGDIFACMYFIHEGEVEKWYTDKSGEKKMLSLLSTNGYFGLIPGLFPNTPYQFSYLSRTVVDFVFLRHRDWQDLLQGYPKIKYDLYTAAKQLKKDLQKTMI</sequence>
<keyword evidence="2" id="KW-1133">Transmembrane helix</keyword>
<feature type="transmembrane region" description="Helical" evidence="2">
    <location>
        <begin position="764"/>
        <end position="783"/>
    </location>
</feature>
<keyword evidence="1" id="KW-1071">Ligand-gated ion channel</keyword>